<accession>A0A0F9M131</accession>
<dbReference type="EMBL" id="LAZR01009835">
    <property type="protein sequence ID" value="KKM70340.1"/>
    <property type="molecule type" value="Genomic_DNA"/>
</dbReference>
<evidence type="ECO:0000256" key="1">
    <source>
        <dbReference type="SAM" id="Phobius"/>
    </source>
</evidence>
<reference evidence="2" key="1">
    <citation type="journal article" date="2015" name="Nature">
        <title>Complex archaea that bridge the gap between prokaryotes and eukaryotes.</title>
        <authorList>
            <person name="Spang A."/>
            <person name="Saw J.H."/>
            <person name="Jorgensen S.L."/>
            <person name="Zaremba-Niedzwiedzka K."/>
            <person name="Martijn J."/>
            <person name="Lind A.E."/>
            <person name="van Eijk R."/>
            <person name="Schleper C."/>
            <person name="Guy L."/>
            <person name="Ettema T.J."/>
        </authorList>
    </citation>
    <scope>NUCLEOTIDE SEQUENCE</scope>
</reference>
<evidence type="ECO:0000313" key="2">
    <source>
        <dbReference type="EMBL" id="KKM70340.1"/>
    </source>
</evidence>
<organism evidence="2">
    <name type="scientific">marine sediment metagenome</name>
    <dbReference type="NCBI Taxonomy" id="412755"/>
    <lineage>
        <taxon>unclassified sequences</taxon>
        <taxon>metagenomes</taxon>
        <taxon>ecological metagenomes</taxon>
    </lineage>
</organism>
<proteinExistence type="predicted"/>
<feature type="transmembrane region" description="Helical" evidence="1">
    <location>
        <begin position="6"/>
        <end position="25"/>
    </location>
</feature>
<keyword evidence="1" id="KW-0812">Transmembrane</keyword>
<keyword evidence="1" id="KW-1133">Transmembrane helix</keyword>
<dbReference type="AlphaFoldDB" id="A0A0F9M131"/>
<sequence>MHAKRISGIIIVIIGVSLILSSFYIKSRVRSGRQEISEAQSTVSKGKELFSFTKETKEVGEV</sequence>
<feature type="non-terminal residue" evidence="2">
    <location>
        <position position="62"/>
    </location>
</feature>
<comment type="caution">
    <text evidence="2">The sequence shown here is derived from an EMBL/GenBank/DDBJ whole genome shotgun (WGS) entry which is preliminary data.</text>
</comment>
<name>A0A0F9M131_9ZZZZ</name>
<gene>
    <name evidence="2" type="ORF">LCGC14_1441680</name>
</gene>
<protein>
    <submittedName>
        <fullName evidence="2">Uncharacterized protein</fullName>
    </submittedName>
</protein>
<keyword evidence="1" id="KW-0472">Membrane</keyword>